<organism evidence="9 10">
    <name type="scientific">Clupea harengus</name>
    <name type="common">Atlantic herring</name>
    <dbReference type="NCBI Taxonomy" id="7950"/>
    <lineage>
        <taxon>Eukaryota</taxon>
        <taxon>Metazoa</taxon>
        <taxon>Chordata</taxon>
        <taxon>Craniata</taxon>
        <taxon>Vertebrata</taxon>
        <taxon>Euteleostomi</taxon>
        <taxon>Actinopterygii</taxon>
        <taxon>Neopterygii</taxon>
        <taxon>Teleostei</taxon>
        <taxon>Clupei</taxon>
        <taxon>Clupeiformes</taxon>
        <taxon>Clupeoidei</taxon>
        <taxon>Clupeidae</taxon>
        <taxon>Clupea</taxon>
    </lineage>
</organism>
<dbReference type="KEGG" id="char:105892213"/>
<gene>
    <name evidence="10" type="primary">LOC105892213</name>
</gene>
<dbReference type="OrthoDB" id="120976at2759"/>
<dbReference type="AlphaFoldDB" id="A0A6P8F1A7"/>
<reference evidence="10" key="1">
    <citation type="submission" date="2025-08" db="UniProtKB">
        <authorList>
            <consortium name="RefSeq"/>
        </authorList>
    </citation>
    <scope>IDENTIFICATION</scope>
</reference>
<accession>A0A6P8F1A7</accession>
<dbReference type="CDD" id="cd00116">
    <property type="entry name" value="LRR_RI"/>
    <property type="match status" value="1"/>
</dbReference>
<evidence type="ECO:0000256" key="2">
    <source>
        <dbReference type="ARBA" id="ARBA00022490"/>
    </source>
</evidence>
<evidence type="ECO:0000313" key="9">
    <source>
        <dbReference type="Proteomes" id="UP000515152"/>
    </source>
</evidence>
<keyword evidence="5" id="KW-0547">Nucleotide-binding</keyword>
<evidence type="ECO:0000256" key="6">
    <source>
        <dbReference type="ARBA" id="ARBA00022840"/>
    </source>
</evidence>
<evidence type="ECO:0000259" key="8">
    <source>
        <dbReference type="PROSITE" id="PS50837"/>
    </source>
</evidence>
<evidence type="ECO:0000259" key="7">
    <source>
        <dbReference type="PROSITE" id="PS50824"/>
    </source>
</evidence>
<dbReference type="Pfam" id="PF05729">
    <property type="entry name" value="NACHT"/>
    <property type="match status" value="1"/>
</dbReference>
<name>A0A6P8F1A7_CLUHA</name>
<evidence type="ECO:0000256" key="5">
    <source>
        <dbReference type="ARBA" id="ARBA00022741"/>
    </source>
</evidence>
<dbReference type="SMART" id="SM00368">
    <property type="entry name" value="LRR_RI"/>
    <property type="match status" value="9"/>
</dbReference>
<dbReference type="Pfam" id="PF13516">
    <property type="entry name" value="LRR_6"/>
    <property type="match status" value="5"/>
</dbReference>
<evidence type="ECO:0000256" key="3">
    <source>
        <dbReference type="ARBA" id="ARBA00022614"/>
    </source>
</evidence>
<dbReference type="Proteomes" id="UP000515152">
    <property type="component" value="Chromosome 24"/>
</dbReference>
<feature type="domain" description="NACHT" evidence="8">
    <location>
        <begin position="279"/>
        <end position="412"/>
    </location>
</feature>
<dbReference type="InterPro" id="IPR051261">
    <property type="entry name" value="NLR"/>
</dbReference>
<evidence type="ECO:0000256" key="1">
    <source>
        <dbReference type="ARBA" id="ARBA00004496"/>
    </source>
</evidence>
<dbReference type="Pfam" id="PF17779">
    <property type="entry name" value="WHD_NOD2"/>
    <property type="match status" value="1"/>
</dbReference>
<dbReference type="GO" id="GO:0005737">
    <property type="term" value="C:cytoplasm"/>
    <property type="evidence" value="ECO:0007669"/>
    <property type="project" value="UniProtKB-SubCell"/>
</dbReference>
<protein>
    <submittedName>
        <fullName evidence="10">NACHT, LRR and PYD domains-containing protein 12-like isoform X1</fullName>
    </submittedName>
</protein>
<dbReference type="SMART" id="SM01289">
    <property type="entry name" value="PYRIN"/>
    <property type="match status" value="1"/>
</dbReference>
<dbReference type="FunFam" id="3.40.50.300:FF:000210">
    <property type="entry name" value="Si:dkey-16p6.1"/>
    <property type="match status" value="1"/>
</dbReference>
<dbReference type="InterPro" id="IPR029495">
    <property type="entry name" value="NACHT-assoc"/>
</dbReference>
<dbReference type="SUPFAM" id="SSF52047">
    <property type="entry name" value="RNI-like"/>
    <property type="match status" value="1"/>
</dbReference>
<keyword evidence="4" id="KW-0677">Repeat</keyword>
<sequence length="1083" mass="121982">MTATQREVLRNTLDNLTGTEFKRFKHDLQDQGQIASGKLEKADTDDTVDWMVQVYSTGAGDVMLTILKKMNHNQLAKDLERHLEELGGQQCSPDLAGVGGGVKVNATAHSGGMVNAPAVTGCTIRGPVTFNFGRSPMPQQEEVGGEQCFPCLVRKDGGVKADITAHSGGMVDAPALSRGSLMPQQGEDGNAAEEVKKRKASLKLKLQKHLKKRFSVVHQESGDYKVQDIYTELHIVEGSTGGVSNEHEVSTIDMRQIGTRPSSDDKQVKLANMFTDSATNVLTLGIAGVGKTIAVQKFVMDWVEEKANQDIDFVFVLPFRELNLRKGEHYNFLDLLHLFYPYRKDLENIPDLSECKILFVLDGLDESRLQLDFGKWICELEAESTVDLLITSLIKGTLVPSALLWVTTRPAAASQIPEDCFNLVTEVRGFNDLQKDEFFQNNIENPEKAKRLIDHINKNRSLHIMCHIPVFCRILANVVEKILECQSKKESAKTLTELYTLYSVSQIKRMDDKYSEDKKMSAEEKGQFLVKLGKLAFKHLDKGTLIFYEKDLAECHIDVNWGALQAGVCTQIFNMASGSTGENVFSFVHLSVQEFLAALFVLHKGVHWANPFLKTWKEKISWWFTHTRFDLYRFALEKALQSQNGHLDLFVRFLLGLAPMLEPEMRSPLDVVLPQLAIREVSIKKTVQYIKKKIRKDISPERIINLFHCLNELGDNSLVEEINRYINSADEKKNLTPAQCSALAYLLLMSAKDLDEFDLKKYLKSEEGLRRLLPVVKVSRRVWLNQCHLSKASCEMMASVLQGTPSHLRELDMGGNYLQDEGMELLCVGLRDPQCKMETLRLNRCDFSKASCEMIASTLQGTPSHLRKLDMSENELQDEGMKLLCVGLRDSQCKLETLRLNRCDLSKASCEMMASLLQGTPSHLRELDMSNNYLQDEGMELLCVGLRDPQCKMETLRLNRCDLSEASCEMIASTLLGTPSYLRELAISGNKLQDEGVELLCVGLRDPQCKMETLRLNHCRLSKTSCEMMASVLQGTSSHLRELDMSDNDLKDDGMNLLCVGLRDPQCKLETLRSVMRHIRKAQ</sequence>
<keyword evidence="2" id="KW-0963">Cytoplasm</keyword>
<dbReference type="SMART" id="SM01288">
    <property type="entry name" value="FISNA"/>
    <property type="match status" value="1"/>
</dbReference>
<dbReference type="PROSITE" id="PS50824">
    <property type="entry name" value="DAPIN"/>
    <property type="match status" value="1"/>
</dbReference>
<comment type="subcellular location">
    <subcellularLocation>
        <location evidence="1">Cytoplasm</location>
    </subcellularLocation>
</comment>
<dbReference type="InterPro" id="IPR041075">
    <property type="entry name" value="NOD1/2_WH"/>
</dbReference>
<dbReference type="InterPro" id="IPR007111">
    <property type="entry name" value="NACHT_NTPase"/>
</dbReference>
<dbReference type="InterPro" id="IPR032675">
    <property type="entry name" value="LRR_dom_sf"/>
</dbReference>
<evidence type="ECO:0000313" key="10">
    <source>
        <dbReference type="RefSeq" id="XP_031418529.1"/>
    </source>
</evidence>
<feature type="domain" description="Pyrin" evidence="7">
    <location>
        <begin position="1"/>
        <end position="85"/>
    </location>
</feature>
<keyword evidence="9" id="KW-1185">Reference proteome</keyword>
<dbReference type="InterPro" id="IPR004020">
    <property type="entry name" value="DAPIN"/>
</dbReference>
<dbReference type="PANTHER" id="PTHR24106">
    <property type="entry name" value="NACHT, LRR AND CARD DOMAINS-CONTAINING"/>
    <property type="match status" value="1"/>
</dbReference>
<dbReference type="InterPro" id="IPR027417">
    <property type="entry name" value="P-loop_NTPase"/>
</dbReference>
<keyword evidence="6" id="KW-0067">ATP-binding</keyword>
<dbReference type="Gene3D" id="3.40.50.300">
    <property type="entry name" value="P-loop containing nucleotide triphosphate hydrolases"/>
    <property type="match status" value="1"/>
</dbReference>
<dbReference type="InterPro" id="IPR041267">
    <property type="entry name" value="NLRP_HD2"/>
</dbReference>
<dbReference type="PROSITE" id="PS50837">
    <property type="entry name" value="NACHT"/>
    <property type="match status" value="1"/>
</dbReference>
<dbReference type="Pfam" id="PF14484">
    <property type="entry name" value="FISNA"/>
    <property type="match status" value="1"/>
</dbReference>
<proteinExistence type="predicted"/>
<evidence type="ECO:0000256" key="4">
    <source>
        <dbReference type="ARBA" id="ARBA00022737"/>
    </source>
</evidence>
<dbReference type="InterPro" id="IPR011029">
    <property type="entry name" value="DEATH-like_dom_sf"/>
</dbReference>
<dbReference type="Pfam" id="PF02758">
    <property type="entry name" value="PYRIN"/>
    <property type="match status" value="1"/>
</dbReference>
<dbReference type="Gene3D" id="3.80.10.10">
    <property type="entry name" value="Ribonuclease Inhibitor"/>
    <property type="match status" value="2"/>
</dbReference>
<dbReference type="GeneID" id="105892213"/>
<dbReference type="RefSeq" id="XP_031418529.1">
    <property type="nucleotide sequence ID" value="XM_031562669.2"/>
</dbReference>
<dbReference type="GO" id="GO:0005524">
    <property type="term" value="F:ATP binding"/>
    <property type="evidence" value="ECO:0007669"/>
    <property type="project" value="UniProtKB-KW"/>
</dbReference>
<dbReference type="Gene3D" id="1.10.533.10">
    <property type="entry name" value="Death Domain, Fas"/>
    <property type="match status" value="1"/>
</dbReference>
<dbReference type="Pfam" id="PF17776">
    <property type="entry name" value="NLRC4_HD2"/>
    <property type="match status" value="1"/>
</dbReference>
<dbReference type="InterPro" id="IPR001611">
    <property type="entry name" value="Leu-rich_rpt"/>
</dbReference>
<dbReference type="SUPFAM" id="SSF47986">
    <property type="entry name" value="DEATH domain"/>
    <property type="match status" value="1"/>
</dbReference>
<keyword evidence="3" id="KW-0433">Leucine-rich repeat</keyword>